<dbReference type="STRING" id="113653.GAH_00084"/>
<name>A0A0F7DCB6_9EURY</name>
<dbReference type="GeneID" id="24802673"/>
<dbReference type="OrthoDB" id="384249at2157"/>
<evidence type="ECO:0000313" key="1">
    <source>
        <dbReference type="EMBL" id="AKG92556.1"/>
    </source>
</evidence>
<sequence>MSQDPEIKVRVRVRKTETRIIINIKNRKVNVIECNLMNSRCFSCVPFCEAVVAAKDFAFKRRKPKAEVIVENR</sequence>
<evidence type="ECO:0000313" key="2">
    <source>
        <dbReference type="Proteomes" id="UP000034723"/>
    </source>
</evidence>
<reference evidence="1 2" key="1">
    <citation type="submission" date="2015-04" db="EMBL/GenBank/DDBJ databases">
        <title>The complete genome sequence of the hyperthermophilic, obligate iron-reducing archaeon Geoglobus ahangari strain 234T.</title>
        <authorList>
            <person name="Manzella M.P."/>
            <person name="Holmes D.E."/>
            <person name="Rocheleau J.M."/>
            <person name="Chung A."/>
            <person name="Reguera G."/>
            <person name="Kashefi K."/>
        </authorList>
    </citation>
    <scope>NUCLEOTIDE SEQUENCE [LARGE SCALE GENOMIC DNA]</scope>
    <source>
        <strain evidence="1 2">234</strain>
    </source>
</reference>
<dbReference type="AlphaFoldDB" id="A0A0F7DCB6"/>
<dbReference type="InParanoid" id="A0A0F7DCB6"/>
<gene>
    <name evidence="1" type="ORF">GAH_00084</name>
</gene>
<dbReference type="EMBL" id="CP011267">
    <property type="protein sequence ID" value="AKG92556.1"/>
    <property type="molecule type" value="Genomic_DNA"/>
</dbReference>
<keyword evidence="2" id="KW-1185">Reference proteome</keyword>
<dbReference type="RefSeq" id="WP_048094184.1">
    <property type="nucleotide sequence ID" value="NZ_CP011267.1"/>
</dbReference>
<dbReference type="HOGENOM" id="CLU_2629542_0_0_2"/>
<proteinExistence type="predicted"/>
<dbReference type="KEGG" id="gah:GAH_00084"/>
<organism evidence="1 2">
    <name type="scientific">Geoglobus ahangari</name>
    <dbReference type="NCBI Taxonomy" id="113653"/>
    <lineage>
        <taxon>Archaea</taxon>
        <taxon>Methanobacteriati</taxon>
        <taxon>Methanobacteriota</taxon>
        <taxon>Archaeoglobi</taxon>
        <taxon>Archaeoglobales</taxon>
        <taxon>Archaeoglobaceae</taxon>
        <taxon>Geoglobus</taxon>
    </lineage>
</organism>
<dbReference type="Proteomes" id="UP000034723">
    <property type="component" value="Chromosome"/>
</dbReference>
<protein>
    <submittedName>
        <fullName evidence="1">Uncharacterized protein</fullName>
    </submittedName>
</protein>
<accession>A0A0F7DCB6</accession>